<dbReference type="InterPro" id="IPR021388">
    <property type="entry name" value="DUF3024"/>
</dbReference>
<sequence length="115" mass="13547">MAATGLSEQDVAAVRRWCDQHVPERMRDQMRVECEEAPRHLTIVERRPPWSPDIGPEWTSFPVARLRYTKTTGVWELYWRDRNLRFHRYDLAPPSANVTVLLDVVDRDPTGIFWG</sequence>
<accession>A0ABP8SW99</accession>
<dbReference type="Proteomes" id="UP001500307">
    <property type="component" value="Unassembled WGS sequence"/>
</dbReference>
<dbReference type="RefSeq" id="WP_346122517.1">
    <property type="nucleotide sequence ID" value="NZ_BAABGU010000027.1"/>
</dbReference>
<comment type="caution">
    <text evidence="1">The sequence shown here is derived from an EMBL/GenBank/DDBJ whole genome shotgun (WGS) entry which is preliminary data.</text>
</comment>
<gene>
    <name evidence="1" type="ORF">GCM10023176_44860</name>
</gene>
<dbReference type="Pfam" id="PF11225">
    <property type="entry name" value="DUF3024"/>
    <property type="match status" value="1"/>
</dbReference>
<reference evidence="2" key="1">
    <citation type="journal article" date="2019" name="Int. J. Syst. Evol. Microbiol.">
        <title>The Global Catalogue of Microorganisms (GCM) 10K type strain sequencing project: providing services to taxonomists for standard genome sequencing and annotation.</title>
        <authorList>
            <consortium name="The Broad Institute Genomics Platform"/>
            <consortium name="The Broad Institute Genome Sequencing Center for Infectious Disease"/>
            <person name="Wu L."/>
            <person name="Ma J."/>
        </authorList>
    </citation>
    <scope>NUCLEOTIDE SEQUENCE [LARGE SCALE GENOMIC DNA]</scope>
    <source>
        <strain evidence="2">JCM 3175</strain>
    </source>
</reference>
<keyword evidence="2" id="KW-1185">Reference proteome</keyword>
<evidence type="ECO:0000313" key="2">
    <source>
        <dbReference type="Proteomes" id="UP001500307"/>
    </source>
</evidence>
<proteinExistence type="predicted"/>
<name>A0ABP8SW99_9ACTN</name>
<dbReference type="EMBL" id="BAABGU010000027">
    <property type="protein sequence ID" value="GAA4575481.1"/>
    <property type="molecule type" value="Genomic_DNA"/>
</dbReference>
<organism evidence="1 2">
    <name type="scientific">Micromonospora coerulea</name>
    <dbReference type="NCBI Taxonomy" id="47856"/>
    <lineage>
        <taxon>Bacteria</taxon>
        <taxon>Bacillati</taxon>
        <taxon>Actinomycetota</taxon>
        <taxon>Actinomycetes</taxon>
        <taxon>Micromonosporales</taxon>
        <taxon>Micromonosporaceae</taxon>
        <taxon>Micromonospora</taxon>
    </lineage>
</organism>
<evidence type="ECO:0000313" key="1">
    <source>
        <dbReference type="EMBL" id="GAA4575481.1"/>
    </source>
</evidence>
<protein>
    <submittedName>
        <fullName evidence="1">DUF3024 domain-containing protein</fullName>
    </submittedName>
</protein>